<dbReference type="Pfam" id="PF14388">
    <property type="entry name" value="DUF4419"/>
    <property type="match status" value="1"/>
</dbReference>
<keyword evidence="3" id="KW-1185">Reference proteome</keyword>
<evidence type="ECO:0000313" key="2">
    <source>
        <dbReference type="EMBL" id="KAA5534960.1"/>
    </source>
</evidence>
<dbReference type="PANTHER" id="PTHR31252">
    <property type="entry name" value="DUF4419 DOMAIN-CONTAINING PROTEIN"/>
    <property type="match status" value="1"/>
</dbReference>
<dbReference type="InterPro" id="IPR025533">
    <property type="entry name" value="DUF4419"/>
</dbReference>
<dbReference type="AlphaFoldDB" id="A0A5M6CKK6"/>
<protein>
    <submittedName>
        <fullName evidence="2">DUF4419 domain-containing protein</fullName>
    </submittedName>
</protein>
<feature type="signal peptide" evidence="1">
    <location>
        <begin position="1"/>
        <end position="21"/>
    </location>
</feature>
<comment type="caution">
    <text evidence="2">The sequence shown here is derived from an EMBL/GenBank/DDBJ whole genome shotgun (WGS) entry which is preliminary data.</text>
</comment>
<sequence length="233" mass="26779">MIKQFILSFAFFVFASNFVFAQPDSGKTFKIEELKRPDNLLSEWNSNDVIDKFAPQQIVHSHMPQKMVDILAHPFFDGVHTAYSEHRPFVISPDMIWLLICQGFSHHVNNNAEALRNMFVNFDGKKSLVVQIGNEQSLSSLSTWENVIPQFVQQVSDNTSKELMANLTPDFSTTTSNERIATQITAMEAMHPYFEYIVLRVMCGIPEITIKGTPQDWQLLKDKTNTLRKYKLD</sequence>
<dbReference type="EMBL" id="VWSH01000002">
    <property type="protein sequence ID" value="KAA5534960.1"/>
    <property type="molecule type" value="Genomic_DNA"/>
</dbReference>
<evidence type="ECO:0000313" key="3">
    <source>
        <dbReference type="Proteomes" id="UP000323632"/>
    </source>
</evidence>
<reference evidence="2 3" key="1">
    <citation type="submission" date="2019-09" db="EMBL/GenBank/DDBJ databases">
        <title>Genome sequence and assembly of Taibaiella sp.</title>
        <authorList>
            <person name="Chhetri G."/>
        </authorList>
    </citation>
    <scope>NUCLEOTIDE SEQUENCE [LARGE SCALE GENOMIC DNA]</scope>
    <source>
        <strain evidence="2 3">KVB11</strain>
    </source>
</reference>
<evidence type="ECO:0000256" key="1">
    <source>
        <dbReference type="SAM" id="SignalP"/>
    </source>
</evidence>
<dbReference type="Proteomes" id="UP000323632">
    <property type="component" value="Unassembled WGS sequence"/>
</dbReference>
<gene>
    <name evidence="2" type="ORF">F0919_10195</name>
</gene>
<accession>A0A5M6CKK6</accession>
<dbReference type="PANTHER" id="PTHR31252:SF11">
    <property type="entry name" value="DUF4419 DOMAIN-CONTAINING PROTEIN"/>
    <property type="match status" value="1"/>
</dbReference>
<keyword evidence="1" id="KW-0732">Signal</keyword>
<name>A0A5M6CKK6_9BACT</name>
<organism evidence="2 3">
    <name type="scientific">Taibaiella lutea</name>
    <dbReference type="NCBI Taxonomy" id="2608001"/>
    <lineage>
        <taxon>Bacteria</taxon>
        <taxon>Pseudomonadati</taxon>
        <taxon>Bacteroidota</taxon>
        <taxon>Chitinophagia</taxon>
        <taxon>Chitinophagales</taxon>
        <taxon>Chitinophagaceae</taxon>
        <taxon>Taibaiella</taxon>
    </lineage>
</organism>
<feature type="chain" id="PRO_5024440566" evidence="1">
    <location>
        <begin position="22"/>
        <end position="233"/>
    </location>
</feature>
<proteinExistence type="predicted"/>